<gene>
    <name evidence="1" type="ORF">F751_0205</name>
</gene>
<dbReference type="EMBL" id="APJO01001199">
    <property type="protein sequence ID" value="KFM22536.1"/>
    <property type="molecule type" value="Genomic_DNA"/>
</dbReference>
<organism evidence="1 2">
    <name type="scientific">Auxenochlorella protothecoides</name>
    <name type="common">Green microalga</name>
    <name type="synonym">Chlorella protothecoides</name>
    <dbReference type="NCBI Taxonomy" id="3075"/>
    <lineage>
        <taxon>Eukaryota</taxon>
        <taxon>Viridiplantae</taxon>
        <taxon>Chlorophyta</taxon>
        <taxon>core chlorophytes</taxon>
        <taxon>Trebouxiophyceae</taxon>
        <taxon>Chlorellales</taxon>
        <taxon>Chlorellaceae</taxon>
        <taxon>Auxenochlorella</taxon>
    </lineage>
</organism>
<name>A0A087S9Y2_AUXPR</name>
<protein>
    <submittedName>
        <fullName evidence="1">Uncharacterized protein</fullName>
    </submittedName>
</protein>
<dbReference type="KEGG" id="apro:F751_0205"/>
<dbReference type="Proteomes" id="UP000028924">
    <property type="component" value="Unassembled WGS sequence"/>
</dbReference>
<reference evidence="1 2" key="1">
    <citation type="journal article" date="2014" name="BMC Genomics">
        <title>Oil accumulation mechanisms of the oleaginous microalga Chlorella protothecoides revealed through its genome, transcriptomes, and proteomes.</title>
        <authorList>
            <person name="Gao C."/>
            <person name="Wang Y."/>
            <person name="Shen Y."/>
            <person name="Yan D."/>
            <person name="He X."/>
            <person name="Dai J."/>
            <person name="Wu Q."/>
        </authorList>
    </citation>
    <scope>NUCLEOTIDE SEQUENCE [LARGE SCALE GENOMIC DNA]</scope>
    <source>
        <strain evidence="1 2">0710</strain>
    </source>
</reference>
<dbReference type="GeneID" id="23611596"/>
<sequence length="61" mass="7068">MHRNMHLQATRSINWNQTSAFQALCIPIRGFLRSMLIKRRDHPPVICPVSYPAVLLDRPSL</sequence>
<dbReference type="AlphaFoldDB" id="A0A087S9Y2"/>
<comment type="caution">
    <text evidence="1">The sequence shown here is derived from an EMBL/GenBank/DDBJ whole genome shotgun (WGS) entry which is preliminary data.</text>
</comment>
<evidence type="ECO:0000313" key="1">
    <source>
        <dbReference type="EMBL" id="KFM22536.1"/>
    </source>
</evidence>
<proteinExistence type="predicted"/>
<accession>A0A087S9Y2</accession>
<evidence type="ECO:0000313" key="2">
    <source>
        <dbReference type="Proteomes" id="UP000028924"/>
    </source>
</evidence>
<dbReference type="RefSeq" id="XP_011401615.1">
    <property type="nucleotide sequence ID" value="XM_011403313.1"/>
</dbReference>
<keyword evidence="2" id="KW-1185">Reference proteome</keyword>